<evidence type="ECO:0000313" key="2">
    <source>
        <dbReference type="EMBL" id="MFB9680755.1"/>
    </source>
</evidence>
<keyword evidence="3" id="KW-1185">Reference proteome</keyword>
<dbReference type="EMBL" id="JBHMBS010000026">
    <property type="protein sequence ID" value="MFB9680755.1"/>
    <property type="molecule type" value="Genomic_DNA"/>
</dbReference>
<name>A0ABV5TRQ2_9ACTN</name>
<proteinExistence type="predicted"/>
<reference evidence="2 3" key="1">
    <citation type="submission" date="2024-09" db="EMBL/GenBank/DDBJ databases">
        <authorList>
            <person name="Sun Q."/>
            <person name="Mori K."/>
        </authorList>
    </citation>
    <scope>NUCLEOTIDE SEQUENCE [LARGE SCALE GENOMIC DNA]</scope>
    <source>
        <strain evidence="2 3">JCM 3028</strain>
    </source>
</reference>
<comment type="caution">
    <text evidence="2">The sequence shown here is derived from an EMBL/GenBank/DDBJ whole genome shotgun (WGS) entry which is preliminary data.</text>
</comment>
<dbReference type="RefSeq" id="WP_386161780.1">
    <property type="nucleotide sequence ID" value="NZ_JBHMBS010000026.1"/>
</dbReference>
<protein>
    <recommendedName>
        <fullName evidence="4">Secreted protein</fullName>
    </recommendedName>
</protein>
<accession>A0ABV5TRQ2</accession>
<feature type="region of interest" description="Disordered" evidence="1">
    <location>
        <begin position="1"/>
        <end position="48"/>
    </location>
</feature>
<feature type="compositionally biased region" description="Pro residues" evidence="1">
    <location>
        <begin position="17"/>
        <end position="30"/>
    </location>
</feature>
<evidence type="ECO:0000313" key="3">
    <source>
        <dbReference type="Proteomes" id="UP001589610"/>
    </source>
</evidence>
<sequence length="167" mass="16943">MLLAMSQTSAIAVPERSAPPPAPAPVPAPAPAGGEAGSRNSASPDNGRAPAAVCVFQTRGDYVHISGSAFEASGHGWWVNGNCNATLAIVTVQLQQYYADGSWRNAGTAGTATVRSGGGAGNRATGRGVCTSGSLTGWRSVIDVDLVGLADDPGKLYTPGQNIYCRL</sequence>
<organism evidence="2 3">
    <name type="scientific">Streptosporangium vulgare</name>
    <dbReference type="NCBI Taxonomy" id="46190"/>
    <lineage>
        <taxon>Bacteria</taxon>
        <taxon>Bacillati</taxon>
        <taxon>Actinomycetota</taxon>
        <taxon>Actinomycetes</taxon>
        <taxon>Streptosporangiales</taxon>
        <taxon>Streptosporangiaceae</taxon>
        <taxon>Streptosporangium</taxon>
    </lineage>
</organism>
<feature type="compositionally biased region" description="Polar residues" evidence="1">
    <location>
        <begin position="1"/>
        <end position="10"/>
    </location>
</feature>
<dbReference type="Proteomes" id="UP001589610">
    <property type="component" value="Unassembled WGS sequence"/>
</dbReference>
<evidence type="ECO:0000256" key="1">
    <source>
        <dbReference type="SAM" id="MobiDB-lite"/>
    </source>
</evidence>
<evidence type="ECO:0008006" key="4">
    <source>
        <dbReference type="Google" id="ProtNLM"/>
    </source>
</evidence>
<gene>
    <name evidence="2" type="ORF">ACFFRH_35230</name>
</gene>